<gene>
    <name evidence="2" type="ORF">METZ01_LOCUS490570</name>
</gene>
<protein>
    <submittedName>
        <fullName evidence="2">Uncharacterized protein</fullName>
    </submittedName>
</protein>
<dbReference type="AlphaFoldDB" id="A0A383CZH7"/>
<organism evidence="2">
    <name type="scientific">marine metagenome</name>
    <dbReference type="NCBI Taxonomy" id="408172"/>
    <lineage>
        <taxon>unclassified sequences</taxon>
        <taxon>metagenomes</taxon>
        <taxon>ecological metagenomes</taxon>
    </lineage>
</organism>
<evidence type="ECO:0000256" key="1">
    <source>
        <dbReference type="SAM" id="Coils"/>
    </source>
</evidence>
<dbReference type="EMBL" id="UINC01213099">
    <property type="protein sequence ID" value="SVE37716.1"/>
    <property type="molecule type" value="Genomic_DNA"/>
</dbReference>
<reference evidence="2" key="1">
    <citation type="submission" date="2018-05" db="EMBL/GenBank/DDBJ databases">
        <authorList>
            <person name="Lanie J.A."/>
            <person name="Ng W.-L."/>
            <person name="Kazmierczak K.M."/>
            <person name="Andrzejewski T.M."/>
            <person name="Davidsen T.M."/>
            <person name="Wayne K.J."/>
            <person name="Tettelin H."/>
            <person name="Glass J.I."/>
            <person name="Rusch D."/>
            <person name="Podicherti R."/>
            <person name="Tsui H.-C.T."/>
            <person name="Winkler M.E."/>
        </authorList>
    </citation>
    <scope>NUCLEOTIDE SEQUENCE</scope>
</reference>
<feature type="non-terminal residue" evidence="2">
    <location>
        <position position="1"/>
    </location>
</feature>
<keyword evidence="1" id="KW-0175">Coiled coil</keyword>
<sequence length="165" mass="18889">DWLDNRATEELELVEVHLGRERLRVEQRLHRIEALVRRLKRKREAAQGTSWTDPHQRNLFDVYEPSNEIRTKENCDSEEVVPLVDLGALGSDDDPLLAIVSEHIMNAIEESGSSNGGVHFEVIIDTLEPLGIRADEIDEALSWLLQRRMVIEIEQDVFGVDERVG</sequence>
<evidence type="ECO:0000313" key="2">
    <source>
        <dbReference type="EMBL" id="SVE37716.1"/>
    </source>
</evidence>
<name>A0A383CZH7_9ZZZZ</name>
<feature type="coiled-coil region" evidence="1">
    <location>
        <begin position="22"/>
        <end position="49"/>
    </location>
</feature>
<proteinExistence type="predicted"/>
<accession>A0A383CZH7</accession>